<comment type="caution">
    <text evidence="2">The sequence shown here is derived from an EMBL/GenBank/DDBJ whole genome shotgun (WGS) entry which is preliminary data.</text>
</comment>
<feature type="region of interest" description="Disordered" evidence="1">
    <location>
        <begin position="1"/>
        <end position="80"/>
    </location>
</feature>
<sequence>MEPCEGRGQHQRAANPIEPPAPAKFPWELDGPGKPGGSSPPTGTKTASWDGYQFEADDGACCRGPSASSPKPVITSSNLKSPYRTREHGILEEDWVIDATVLYLSNGKARTDQGNVEKYIQLIENLSPLTNTTQVCHLIKEMKDNGAPGPHWLPAGIFKCTVED</sequence>
<name>A0AAV7UCC1_PLEWA</name>
<evidence type="ECO:0000313" key="3">
    <source>
        <dbReference type="Proteomes" id="UP001066276"/>
    </source>
</evidence>
<proteinExistence type="predicted"/>
<dbReference type="AlphaFoldDB" id="A0AAV7UCC1"/>
<organism evidence="2 3">
    <name type="scientific">Pleurodeles waltl</name>
    <name type="common">Iberian ribbed newt</name>
    <dbReference type="NCBI Taxonomy" id="8319"/>
    <lineage>
        <taxon>Eukaryota</taxon>
        <taxon>Metazoa</taxon>
        <taxon>Chordata</taxon>
        <taxon>Craniata</taxon>
        <taxon>Vertebrata</taxon>
        <taxon>Euteleostomi</taxon>
        <taxon>Amphibia</taxon>
        <taxon>Batrachia</taxon>
        <taxon>Caudata</taxon>
        <taxon>Salamandroidea</taxon>
        <taxon>Salamandridae</taxon>
        <taxon>Pleurodelinae</taxon>
        <taxon>Pleurodeles</taxon>
    </lineage>
</organism>
<dbReference type="EMBL" id="JANPWB010000005">
    <property type="protein sequence ID" value="KAJ1186582.1"/>
    <property type="molecule type" value="Genomic_DNA"/>
</dbReference>
<evidence type="ECO:0000256" key="1">
    <source>
        <dbReference type="SAM" id="MobiDB-lite"/>
    </source>
</evidence>
<reference evidence="2" key="1">
    <citation type="journal article" date="2022" name="bioRxiv">
        <title>Sequencing and chromosome-scale assembly of the giantPleurodeles waltlgenome.</title>
        <authorList>
            <person name="Brown T."/>
            <person name="Elewa A."/>
            <person name="Iarovenko S."/>
            <person name="Subramanian E."/>
            <person name="Araus A.J."/>
            <person name="Petzold A."/>
            <person name="Susuki M."/>
            <person name="Suzuki K.-i.T."/>
            <person name="Hayashi T."/>
            <person name="Toyoda A."/>
            <person name="Oliveira C."/>
            <person name="Osipova E."/>
            <person name="Leigh N.D."/>
            <person name="Simon A."/>
            <person name="Yun M.H."/>
        </authorList>
    </citation>
    <scope>NUCLEOTIDE SEQUENCE</scope>
    <source>
        <strain evidence="2">20211129_DDA</strain>
        <tissue evidence="2">Liver</tissue>
    </source>
</reference>
<gene>
    <name evidence="2" type="ORF">NDU88_003363</name>
</gene>
<feature type="compositionally biased region" description="Low complexity" evidence="1">
    <location>
        <begin position="37"/>
        <end position="46"/>
    </location>
</feature>
<keyword evidence="3" id="KW-1185">Reference proteome</keyword>
<accession>A0AAV7UCC1</accession>
<protein>
    <submittedName>
        <fullName evidence="2">Uncharacterized protein</fullName>
    </submittedName>
</protein>
<feature type="compositionally biased region" description="Polar residues" evidence="1">
    <location>
        <begin position="66"/>
        <end position="80"/>
    </location>
</feature>
<dbReference type="Proteomes" id="UP001066276">
    <property type="component" value="Chromosome 3_1"/>
</dbReference>
<evidence type="ECO:0000313" key="2">
    <source>
        <dbReference type="EMBL" id="KAJ1186582.1"/>
    </source>
</evidence>